<dbReference type="PANTHER" id="PTHR46060:SF1">
    <property type="entry name" value="MARINER MOS1 TRANSPOSASE-LIKE PROTEIN"/>
    <property type="match status" value="1"/>
</dbReference>
<comment type="caution">
    <text evidence="1">The sequence shown here is derived from an EMBL/GenBank/DDBJ whole genome shotgun (WGS) entry which is preliminary data.</text>
</comment>
<dbReference type="GO" id="GO:0003676">
    <property type="term" value="F:nucleic acid binding"/>
    <property type="evidence" value="ECO:0007669"/>
    <property type="project" value="InterPro"/>
</dbReference>
<accession>A0A8X6V9H7</accession>
<evidence type="ECO:0000313" key="2">
    <source>
        <dbReference type="Proteomes" id="UP000887159"/>
    </source>
</evidence>
<reference evidence="1" key="1">
    <citation type="submission" date="2020-08" db="EMBL/GenBank/DDBJ databases">
        <title>Multicomponent nature underlies the extraordinary mechanical properties of spider dragline silk.</title>
        <authorList>
            <person name="Kono N."/>
            <person name="Nakamura H."/>
            <person name="Mori M."/>
            <person name="Yoshida Y."/>
            <person name="Ohtoshi R."/>
            <person name="Malay A.D."/>
            <person name="Moran D.A.P."/>
            <person name="Tomita M."/>
            <person name="Numata K."/>
            <person name="Arakawa K."/>
        </authorList>
    </citation>
    <scope>NUCLEOTIDE SEQUENCE</scope>
</reference>
<protein>
    <submittedName>
        <fullName evidence="1">Histone-lysine N-methyltransferase SETMAR</fullName>
    </submittedName>
</protein>
<sequence length="109" mass="12337">MLTAGVVLLHDNACPHTTCRKAAVLTEFGWVLFDRPPYSPDLAPSDFHVFLHLKLLLSSGEHMGNDEELKMSVTQWFHSQVAEFYDRGIQKLIPRYDKCLNSGGGYVEK</sequence>
<evidence type="ECO:0000313" key="1">
    <source>
        <dbReference type="EMBL" id="GFY09982.1"/>
    </source>
</evidence>
<keyword evidence="2" id="KW-1185">Reference proteome</keyword>
<dbReference type="AlphaFoldDB" id="A0A8X6V9H7"/>
<gene>
    <name evidence="1" type="primary">SETMAR</name>
    <name evidence="1" type="ORF">TNCV_3699431</name>
</gene>
<proteinExistence type="predicted"/>
<dbReference type="PANTHER" id="PTHR46060">
    <property type="entry name" value="MARINER MOS1 TRANSPOSASE-LIKE PROTEIN"/>
    <property type="match status" value="1"/>
</dbReference>
<dbReference type="InterPro" id="IPR036397">
    <property type="entry name" value="RNaseH_sf"/>
</dbReference>
<dbReference type="EMBL" id="BMAU01021292">
    <property type="protein sequence ID" value="GFY09982.1"/>
    <property type="molecule type" value="Genomic_DNA"/>
</dbReference>
<name>A0A8X6V9H7_TRICX</name>
<dbReference type="Proteomes" id="UP000887159">
    <property type="component" value="Unassembled WGS sequence"/>
</dbReference>
<organism evidence="1 2">
    <name type="scientific">Trichonephila clavipes</name>
    <name type="common">Golden silk orbweaver</name>
    <name type="synonym">Nephila clavipes</name>
    <dbReference type="NCBI Taxonomy" id="2585209"/>
    <lineage>
        <taxon>Eukaryota</taxon>
        <taxon>Metazoa</taxon>
        <taxon>Ecdysozoa</taxon>
        <taxon>Arthropoda</taxon>
        <taxon>Chelicerata</taxon>
        <taxon>Arachnida</taxon>
        <taxon>Araneae</taxon>
        <taxon>Araneomorphae</taxon>
        <taxon>Entelegynae</taxon>
        <taxon>Araneoidea</taxon>
        <taxon>Nephilidae</taxon>
        <taxon>Trichonephila</taxon>
    </lineage>
</organism>
<dbReference type="InterPro" id="IPR052709">
    <property type="entry name" value="Transposase-MT_Hybrid"/>
</dbReference>
<dbReference type="Gene3D" id="3.30.420.10">
    <property type="entry name" value="Ribonuclease H-like superfamily/Ribonuclease H"/>
    <property type="match status" value="1"/>
</dbReference>